<evidence type="ECO:0000256" key="2">
    <source>
        <dbReference type="ARBA" id="ARBA00023224"/>
    </source>
</evidence>
<keyword evidence="5" id="KW-0175">Coiled coil</keyword>
<dbReference type="EMBL" id="MDUX01000012">
    <property type="protein sequence ID" value="KAF7599884.1"/>
    <property type="molecule type" value="Genomic_DNA"/>
</dbReference>
<dbReference type="OrthoDB" id="8595956at2"/>
<evidence type="ECO:0000256" key="4">
    <source>
        <dbReference type="PROSITE-ProRule" id="PRU00284"/>
    </source>
</evidence>
<evidence type="ECO:0000256" key="1">
    <source>
        <dbReference type="ARBA" id="ARBA00004370"/>
    </source>
</evidence>
<dbReference type="AlphaFoldDB" id="A0A272EVP6"/>
<accession>A0A272EVP6</accession>
<dbReference type="PANTHER" id="PTHR32089">
    <property type="entry name" value="METHYL-ACCEPTING CHEMOTAXIS PROTEIN MCPB"/>
    <property type="match status" value="1"/>
</dbReference>
<reference evidence="10 11" key="2">
    <citation type="submission" date="2017-07" db="EMBL/GenBank/DDBJ databases">
        <title>Candidatus Dactylopiibacterium carminicum, a nitrogen-fixing symbiont of the cochineal insect Dactylopius coccus and Dactylopius opuntiae (Hemiptera: Coccoidea: Dactylopiidae).</title>
        <authorList>
            <person name="Vera A."/>
        </authorList>
    </citation>
    <scope>NUCLEOTIDE SEQUENCE [LARGE SCALE GENOMIC DNA]</scope>
    <source>
        <strain evidence="10 11">NFDCM</strain>
    </source>
</reference>
<feature type="domain" description="Methyl-accepting transducer" evidence="7">
    <location>
        <begin position="264"/>
        <end position="500"/>
    </location>
</feature>
<feature type="transmembrane region" description="Helical" evidence="6">
    <location>
        <begin position="184"/>
        <end position="205"/>
    </location>
</feature>
<dbReference type="SMART" id="SM00283">
    <property type="entry name" value="MA"/>
    <property type="match status" value="1"/>
</dbReference>
<dbReference type="SMART" id="SM00304">
    <property type="entry name" value="HAMP"/>
    <property type="match status" value="1"/>
</dbReference>
<dbReference type="PRINTS" id="PR00260">
    <property type="entry name" value="CHEMTRNSDUCR"/>
</dbReference>
<proteinExistence type="inferred from homology"/>
<dbReference type="FunFam" id="1.10.287.950:FF:000001">
    <property type="entry name" value="Methyl-accepting chemotaxis sensory transducer"/>
    <property type="match status" value="1"/>
</dbReference>
<name>A0A272EVP6_9RHOO</name>
<dbReference type="Gene3D" id="1.10.287.950">
    <property type="entry name" value="Methyl-accepting chemotaxis protein"/>
    <property type="match status" value="1"/>
</dbReference>
<sequence>MRMSQRLLALIGLATAGLLFLAVINVAQIRTVHEKTGYANVNVVPSILLLNKAMEEFSHIRVRAYRHALSDDVEVKQGLEKALDEAEDNLEKALTDYAPLASDDQDKRLLETDHELLKRYMTTTRQVISVSNSGYREEALSLLTQNAKPAEALNDAFVAHMAYNRQLGQEHEREAAATERSATYTAIALVLAVILAVCTLGFFTYRHTVRSLGLANTIADRVASGDLRPSAQRNLPNDEIGHLLRRLEGMRASLQETVRALGDNANHLHGSAEQLTGVAGQVSQASEHQSSSTASAAAAVEELTVSIDVVGGGAEDASHRAAQAGELARQSNSEVSGAVEGIRKVSSQIGLTAERLTALSAQVAQIGSISVVIRELAEQTNLLALNAAIEAARAGEHGRGFAVVADEVRKLAERTTTSVQEINQVIDAIQHGAQDAVDSMQTSRDSVTGVLGAADSASRSMEEICQATDTVQQAIADISLALKEQRVTSSELARSVETIAQMSDENARAVASLSDASNELLGISRSLTDTTARFTVN</sequence>
<protein>
    <submittedName>
        <fullName evidence="9">Methyl-accepting chemotaxis protein</fullName>
    </submittedName>
</protein>
<dbReference type="GO" id="GO:0007165">
    <property type="term" value="P:signal transduction"/>
    <property type="evidence" value="ECO:0007669"/>
    <property type="project" value="UniProtKB-KW"/>
</dbReference>
<dbReference type="Proteomes" id="UP000623509">
    <property type="component" value="Unassembled WGS sequence"/>
</dbReference>
<dbReference type="InterPro" id="IPR004089">
    <property type="entry name" value="MCPsignal_dom"/>
</dbReference>
<evidence type="ECO:0000259" key="7">
    <source>
        <dbReference type="PROSITE" id="PS50111"/>
    </source>
</evidence>
<comment type="subcellular location">
    <subcellularLocation>
        <location evidence="1">Membrane</location>
    </subcellularLocation>
</comment>
<evidence type="ECO:0000256" key="6">
    <source>
        <dbReference type="SAM" id="Phobius"/>
    </source>
</evidence>
<reference evidence="9 12" key="1">
    <citation type="submission" date="2016-08" db="EMBL/GenBank/DDBJ databases">
        <title>Candidatus Dactylopiibacterium carminicum genome sequence.</title>
        <authorList>
            <person name="Ramirez-Puebla S.T."/>
            <person name="Ormeno-Orrillo E."/>
            <person name="Vera-Ponce De Leon A."/>
            <person name="Luis L."/>
            <person name="Sanchez-Flores A."/>
            <person name="Monica R."/>
            <person name="Martinez-Romero E."/>
        </authorList>
    </citation>
    <scope>NUCLEOTIDE SEQUENCE [LARGE SCALE GENOMIC DNA]</scope>
    <source>
        <strain evidence="9">END1</strain>
    </source>
</reference>
<keyword evidence="6" id="KW-1133">Transmembrane helix</keyword>
<feature type="coiled-coil region" evidence="5">
    <location>
        <begin position="69"/>
        <end position="96"/>
    </location>
</feature>
<keyword evidence="6" id="KW-0472">Membrane</keyword>
<feature type="domain" description="HAMP" evidence="8">
    <location>
        <begin position="206"/>
        <end position="259"/>
    </location>
</feature>
<dbReference type="RefSeq" id="WP_095523884.1">
    <property type="nucleotide sequence ID" value="NZ_MDUX01000012.1"/>
</dbReference>
<dbReference type="GO" id="GO:0004888">
    <property type="term" value="F:transmembrane signaling receptor activity"/>
    <property type="evidence" value="ECO:0007669"/>
    <property type="project" value="InterPro"/>
</dbReference>
<comment type="similarity">
    <text evidence="3">Belongs to the methyl-accepting chemotaxis (MCP) protein family.</text>
</comment>
<dbReference type="GO" id="GO:0006935">
    <property type="term" value="P:chemotaxis"/>
    <property type="evidence" value="ECO:0007669"/>
    <property type="project" value="InterPro"/>
</dbReference>
<dbReference type="Pfam" id="PF12729">
    <property type="entry name" value="4HB_MCP_1"/>
    <property type="match status" value="1"/>
</dbReference>
<evidence type="ECO:0000256" key="5">
    <source>
        <dbReference type="SAM" id="Coils"/>
    </source>
</evidence>
<comment type="caution">
    <text evidence="10">The sequence shown here is derived from an EMBL/GenBank/DDBJ whole genome shotgun (WGS) entry which is preliminary data.</text>
</comment>
<dbReference type="EMBL" id="NMRN01000009">
    <property type="protein sequence ID" value="PAS94177.1"/>
    <property type="molecule type" value="Genomic_DNA"/>
</dbReference>
<evidence type="ECO:0000313" key="12">
    <source>
        <dbReference type="Proteomes" id="UP000623509"/>
    </source>
</evidence>
<evidence type="ECO:0000313" key="10">
    <source>
        <dbReference type="EMBL" id="PAS94177.1"/>
    </source>
</evidence>
<dbReference type="CDD" id="cd11386">
    <property type="entry name" value="MCP_signal"/>
    <property type="match status" value="1"/>
</dbReference>
<dbReference type="Pfam" id="PF00015">
    <property type="entry name" value="MCPsignal"/>
    <property type="match status" value="1"/>
</dbReference>
<dbReference type="GO" id="GO:0016020">
    <property type="term" value="C:membrane"/>
    <property type="evidence" value="ECO:0007669"/>
    <property type="project" value="UniProtKB-SubCell"/>
</dbReference>
<gene>
    <name evidence="9" type="ORF">BGI27_05365</name>
    <name evidence="10" type="ORF">CGU29_04975</name>
</gene>
<dbReference type="SUPFAM" id="SSF58104">
    <property type="entry name" value="Methyl-accepting chemotaxis protein (MCP) signaling domain"/>
    <property type="match status" value="1"/>
</dbReference>
<dbReference type="PANTHER" id="PTHR32089:SF120">
    <property type="entry name" value="METHYL-ACCEPTING CHEMOTAXIS PROTEIN TLPQ"/>
    <property type="match status" value="1"/>
</dbReference>
<keyword evidence="6" id="KW-0812">Transmembrane</keyword>
<dbReference type="PROSITE" id="PS50111">
    <property type="entry name" value="CHEMOTAXIS_TRANSDUC_2"/>
    <property type="match status" value="1"/>
</dbReference>
<evidence type="ECO:0000259" key="8">
    <source>
        <dbReference type="PROSITE" id="PS50885"/>
    </source>
</evidence>
<evidence type="ECO:0000313" key="11">
    <source>
        <dbReference type="Proteomes" id="UP000216107"/>
    </source>
</evidence>
<evidence type="ECO:0000256" key="3">
    <source>
        <dbReference type="ARBA" id="ARBA00029447"/>
    </source>
</evidence>
<dbReference type="Proteomes" id="UP000216107">
    <property type="component" value="Unassembled WGS sequence"/>
</dbReference>
<dbReference type="InterPro" id="IPR003660">
    <property type="entry name" value="HAMP_dom"/>
</dbReference>
<evidence type="ECO:0000313" key="9">
    <source>
        <dbReference type="EMBL" id="KAF7599884.1"/>
    </source>
</evidence>
<keyword evidence="12" id="KW-1185">Reference proteome</keyword>
<keyword evidence="2 4" id="KW-0807">Transducer</keyword>
<dbReference type="InterPro" id="IPR004090">
    <property type="entry name" value="Chemotax_Me-accpt_rcpt"/>
</dbReference>
<organism evidence="10 11">
    <name type="scientific">Candidatus Dactylopiibacterium carminicum</name>
    <dbReference type="NCBI Taxonomy" id="857335"/>
    <lineage>
        <taxon>Bacteria</taxon>
        <taxon>Pseudomonadati</taxon>
        <taxon>Pseudomonadota</taxon>
        <taxon>Betaproteobacteria</taxon>
        <taxon>Rhodocyclales</taxon>
        <taxon>Rhodocyclaceae</taxon>
        <taxon>Candidatus Dactylopiibacterium</taxon>
    </lineage>
</organism>
<dbReference type="PROSITE" id="PS50885">
    <property type="entry name" value="HAMP"/>
    <property type="match status" value="1"/>
</dbReference>
<dbReference type="InterPro" id="IPR024478">
    <property type="entry name" value="HlyB_4HB_MCP"/>
</dbReference>